<sequence length="154" mass="15917">MQVRPLTTPVYNLIQARALELMGQLEDDGELPLDGANQTVREALYRALITKGLALYAILAWEGIGDADGLVPVTPATIEALIDGQPVLAQVFHHAYLEPLTMVDAEKNASAPAPGGSGAAGETIAADAATTVRLAPVAAKTPKANAAPPSNTLL</sequence>
<dbReference type="Proteomes" id="UP000031971">
    <property type="component" value="Unassembled WGS sequence"/>
</dbReference>
<protein>
    <submittedName>
        <fullName evidence="1">Uncharacterized protein</fullName>
    </submittedName>
</protein>
<name>A0A0C2YAX4_PARME</name>
<keyword evidence="2" id="KW-1185">Reference proteome</keyword>
<dbReference type="AlphaFoldDB" id="A0A0C2YAX4"/>
<evidence type="ECO:0000313" key="1">
    <source>
        <dbReference type="EMBL" id="KIL96909.1"/>
    </source>
</evidence>
<evidence type="ECO:0000313" key="2">
    <source>
        <dbReference type="Proteomes" id="UP000031971"/>
    </source>
</evidence>
<comment type="caution">
    <text evidence="1">The sequence shown here is derived from an EMBL/GenBank/DDBJ whole genome shotgun (WGS) entry which is preliminary data.</text>
</comment>
<dbReference type="STRING" id="272627.CCC_01402"/>
<dbReference type="EMBL" id="JXSL01000033">
    <property type="protein sequence ID" value="KIL96909.1"/>
    <property type="molecule type" value="Genomic_DNA"/>
</dbReference>
<proteinExistence type="predicted"/>
<gene>
    <name evidence="1" type="ORF">CCC_01402</name>
</gene>
<organism evidence="1 2">
    <name type="scientific">Paramagnetospirillum magnetotacticum MS-1</name>
    <dbReference type="NCBI Taxonomy" id="272627"/>
    <lineage>
        <taxon>Bacteria</taxon>
        <taxon>Pseudomonadati</taxon>
        <taxon>Pseudomonadota</taxon>
        <taxon>Alphaproteobacteria</taxon>
        <taxon>Rhodospirillales</taxon>
        <taxon>Magnetospirillaceae</taxon>
        <taxon>Paramagnetospirillum</taxon>
    </lineage>
</organism>
<reference evidence="1 2" key="1">
    <citation type="submission" date="2015-01" db="EMBL/GenBank/DDBJ databases">
        <title>Genome Sequence of Magnetospirillum magnetotacticum Strain MS-1.</title>
        <authorList>
            <person name="Marinov G.K."/>
            <person name="Smalley M.D."/>
            <person name="DeSalvo G."/>
        </authorList>
    </citation>
    <scope>NUCLEOTIDE SEQUENCE [LARGE SCALE GENOMIC DNA]</scope>
    <source>
        <strain evidence="1 2">MS-1</strain>
    </source>
</reference>
<accession>A0A0C2YAX4</accession>